<keyword evidence="4" id="KW-1185">Reference proteome</keyword>
<feature type="region of interest" description="Disordered" evidence="1">
    <location>
        <begin position="136"/>
        <end position="155"/>
    </location>
</feature>
<evidence type="ECO:0000256" key="2">
    <source>
        <dbReference type="SAM" id="SignalP"/>
    </source>
</evidence>
<feature type="chain" id="PRO_5046694566" evidence="2">
    <location>
        <begin position="21"/>
        <end position="214"/>
    </location>
</feature>
<evidence type="ECO:0000313" key="3">
    <source>
        <dbReference type="EMBL" id="KAK7520290.1"/>
    </source>
</evidence>
<name>A0ABR1KRX6_9PEZI</name>
<evidence type="ECO:0000313" key="4">
    <source>
        <dbReference type="Proteomes" id="UP001363622"/>
    </source>
</evidence>
<gene>
    <name evidence="3" type="ORF">IWZ03DRAFT_372651</name>
</gene>
<organism evidence="3 4">
    <name type="scientific">Phyllosticta citriasiana</name>
    <dbReference type="NCBI Taxonomy" id="595635"/>
    <lineage>
        <taxon>Eukaryota</taxon>
        <taxon>Fungi</taxon>
        <taxon>Dikarya</taxon>
        <taxon>Ascomycota</taxon>
        <taxon>Pezizomycotina</taxon>
        <taxon>Dothideomycetes</taxon>
        <taxon>Dothideomycetes incertae sedis</taxon>
        <taxon>Botryosphaeriales</taxon>
        <taxon>Phyllostictaceae</taxon>
        <taxon>Phyllosticta</taxon>
    </lineage>
</organism>
<dbReference type="Proteomes" id="UP001363622">
    <property type="component" value="Unassembled WGS sequence"/>
</dbReference>
<feature type="compositionally biased region" description="Low complexity" evidence="1">
    <location>
        <begin position="136"/>
        <end position="150"/>
    </location>
</feature>
<accession>A0ABR1KRX6</accession>
<sequence>MRFSTLAFSGLVACAQLALAADEPAPELKPNSTELSSTLTSTSLSPTASCIAACDVGDVDCQAKCVGVAHPNSAQANQTTECAAKCNQGDGSPKAAQEYADCQQACISSYFPIGSAPNGVAATATGANTAASASATATGTEGARETGASASATSTFIPSQGSIGKTYTDIVFRRHVFGSQVVVDWRGEQQLRLQCVSGRTWRPLHGSLGTLRGL</sequence>
<reference evidence="3 4" key="1">
    <citation type="submission" date="2024-04" db="EMBL/GenBank/DDBJ databases">
        <title>Phyllosticta paracitricarpa is synonymous to the EU quarantine fungus P. citricarpa based on phylogenomic analyses.</title>
        <authorList>
            <consortium name="Lawrence Berkeley National Laboratory"/>
            <person name="Van Ingen-Buijs V.A."/>
            <person name="Van Westerhoven A.C."/>
            <person name="Haridas S."/>
            <person name="Skiadas P."/>
            <person name="Martin F."/>
            <person name="Groenewald J.Z."/>
            <person name="Crous P.W."/>
            <person name="Seidl M.F."/>
        </authorList>
    </citation>
    <scope>NUCLEOTIDE SEQUENCE [LARGE SCALE GENOMIC DNA]</scope>
    <source>
        <strain evidence="3 4">CBS 123371</strain>
    </source>
</reference>
<dbReference type="EMBL" id="JBBPHU010000003">
    <property type="protein sequence ID" value="KAK7520290.1"/>
    <property type="molecule type" value="Genomic_DNA"/>
</dbReference>
<proteinExistence type="predicted"/>
<keyword evidence="2" id="KW-0732">Signal</keyword>
<protein>
    <submittedName>
        <fullName evidence="3">Uncharacterized protein</fullName>
    </submittedName>
</protein>
<feature type="signal peptide" evidence="2">
    <location>
        <begin position="1"/>
        <end position="20"/>
    </location>
</feature>
<comment type="caution">
    <text evidence="3">The sequence shown here is derived from an EMBL/GenBank/DDBJ whole genome shotgun (WGS) entry which is preliminary data.</text>
</comment>
<evidence type="ECO:0000256" key="1">
    <source>
        <dbReference type="SAM" id="MobiDB-lite"/>
    </source>
</evidence>